<organism evidence="1 2">
    <name type="scientific">Clostridium acetireducens DSM 10703</name>
    <dbReference type="NCBI Taxonomy" id="1121290"/>
    <lineage>
        <taxon>Bacteria</taxon>
        <taxon>Bacillati</taxon>
        <taxon>Bacillota</taxon>
        <taxon>Clostridia</taxon>
        <taxon>Eubacteriales</taxon>
        <taxon>Clostridiaceae</taxon>
        <taxon>Clostridium</taxon>
    </lineage>
</organism>
<sequence>MVNINCSEQCIYEQNGKCTLNHVTPILNISSNNKNCGYFVKKKAYNEAPSKS</sequence>
<dbReference type="AlphaFoldDB" id="A0A1E8EZ39"/>
<evidence type="ECO:0000313" key="2">
    <source>
        <dbReference type="Proteomes" id="UP000175744"/>
    </source>
</evidence>
<comment type="caution">
    <text evidence="1">The sequence shown here is derived from an EMBL/GenBank/DDBJ whole genome shotgun (WGS) entry which is preliminary data.</text>
</comment>
<accession>A0A1E8EZ39</accession>
<evidence type="ECO:0000313" key="1">
    <source>
        <dbReference type="EMBL" id="OFI06247.1"/>
    </source>
</evidence>
<dbReference type="EMBL" id="LZFO01000013">
    <property type="protein sequence ID" value="OFI06247.1"/>
    <property type="molecule type" value="Genomic_DNA"/>
</dbReference>
<name>A0A1E8EZ39_9CLOT</name>
<dbReference type="Proteomes" id="UP000175744">
    <property type="component" value="Unassembled WGS sequence"/>
</dbReference>
<dbReference type="OrthoDB" id="1707754at2"/>
<dbReference type="RefSeq" id="WP_084027564.1">
    <property type="nucleotide sequence ID" value="NZ_LZFO01000013.1"/>
</dbReference>
<evidence type="ECO:0008006" key="3">
    <source>
        <dbReference type="Google" id="ProtNLM"/>
    </source>
</evidence>
<gene>
    <name evidence="1" type="ORF">CLOACE_11460</name>
</gene>
<reference evidence="1 2" key="1">
    <citation type="submission" date="2016-06" db="EMBL/GenBank/DDBJ databases">
        <title>Genome sequence of Clostridium acetireducens DSM 10703.</title>
        <authorList>
            <person name="Poehlein A."/>
            <person name="Fluechter S."/>
            <person name="Duerre P."/>
            <person name="Daniel R."/>
        </authorList>
    </citation>
    <scope>NUCLEOTIDE SEQUENCE [LARGE SCALE GENOMIC DNA]</scope>
    <source>
        <strain evidence="1 2">DSM 10703</strain>
    </source>
</reference>
<keyword evidence="2" id="KW-1185">Reference proteome</keyword>
<proteinExistence type="predicted"/>
<protein>
    <recommendedName>
        <fullName evidence="3">Hydroxymyristoyl-ACP dehydratase</fullName>
    </recommendedName>
</protein>